<sequence>MTKALKDYQLDERVETFALLKEVDARVTQQGKRYLALQLADRSMDIKGMKWDATEAEVGKLAAGMVVYIQAVRQAYQDKPQLKVLSIRPSKIGEPQDAADFVAAAPMKKQDMAEEVSAIIFQITNANWQRIVRHILGKYREAFLQFPAAKSNHHAFAGGLAYHSLSIVHLAQAVVKQYDNLNASLLYAGALLHDLGKVIELSGPVATQYTTAGNLIGHIVLVDEEIVLAATELQIDLKSEDMLVLRHTVLAHHGLLEYGSPVRPMIKEANVLHQLDELDAGMQSFDNAVAETQPGEFSPRQWALDNRSVYRPSEEHLADETR</sequence>
<keyword evidence="5" id="KW-1185">Reference proteome</keyword>
<dbReference type="CDD" id="cd04492">
    <property type="entry name" value="YhaM_OBF_like"/>
    <property type="match status" value="1"/>
</dbReference>
<dbReference type="OrthoDB" id="9778453at2"/>
<dbReference type="SMART" id="SM00471">
    <property type="entry name" value="HDc"/>
    <property type="match status" value="1"/>
</dbReference>
<organism evidence="4 5">
    <name type="scientific">Weissella jogaejeotgali</name>
    <dbReference type="NCBI Taxonomy" id="1631871"/>
    <lineage>
        <taxon>Bacteria</taxon>
        <taxon>Bacillati</taxon>
        <taxon>Bacillota</taxon>
        <taxon>Bacilli</taxon>
        <taxon>Lactobacillales</taxon>
        <taxon>Lactobacillaceae</taxon>
        <taxon>Weissella</taxon>
    </lineage>
</organism>
<dbReference type="SUPFAM" id="SSF109604">
    <property type="entry name" value="HD-domain/PDEase-like"/>
    <property type="match status" value="1"/>
</dbReference>
<dbReference type="KEGG" id="wjo:FOL01_0679"/>
<dbReference type="InterPro" id="IPR006674">
    <property type="entry name" value="HD_domain"/>
</dbReference>
<dbReference type="PANTHER" id="PTHR37294:SF1">
    <property type="entry name" value="3'-5' EXORIBONUCLEASE YHAM"/>
    <property type="match status" value="1"/>
</dbReference>
<gene>
    <name evidence="4" type="ORF">FOL01_0679</name>
</gene>
<evidence type="ECO:0000256" key="2">
    <source>
        <dbReference type="ARBA" id="ARBA00022839"/>
    </source>
</evidence>
<dbReference type="AlphaFoldDB" id="A0A1L6RAL3"/>
<accession>A0A1L6RAL3</accession>
<evidence type="ECO:0000259" key="3">
    <source>
        <dbReference type="SMART" id="SM00471"/>
    </source>
</evidence>
<dbReference type="InterPro" id="IPR050798">
    <property type="entry name" value="YhaM_exoribonuc/phosphodiest"/>
</dbReference>
<keyword evidence="2" id="KW-0540">Nuclease</keyword>
<keyword evidence="1" id="KW-0378">Hydrolase</keyword>
<feature type="domain" description="HD/PDEase" evidence="3">
    <location>
        <begin position="156"/>
        <end position="290"/>
    </location>
</feature>
<keyword evidence="2" id="KW-0269">Exonuclease</keyword>
<dbReference type="Proteomes" id="UP000185473">
    <property type="component" value="Chromosome"/>
</dbReference>
<proteinExistence type="predicted"/>
<dbReference type="GO" id="GO:0004527">
    <property type="term" value="F:exonuclease activity"/>
    <property type="evidence" value="ECO:0007669"/>
    <property type="project" value="UniProtKB-KW"/>
</dbReference>
<dbReference type="Gene3D" id="1.10.3210.40">
    <property type="match status" value="1"/>
</dbReference>
<evidence type="ECO:0000256" key="1">
    <source>
        <dbReference type="ARBA" id="ARBA00022801"/>
    </source>
</evidence>
<dbReference type="CDD" id="cd00077">
    <property type="entry name" value="HDc"/>
    <property type="match status" value="1"/>
</dbReference>
<reference evidence="4 5" key="1">
    <citation type="submission" date="2016-02" db="EMBL/GenBank/DDBJ databases">
        <title>Complete Genome Sequence of Weissella jogaejeotgali FOL01.</title>
        <authorList>
            <person name="Lee J.-H."/>
            <person name="Ku H.-J."/>
        </authorList>
    </citation>
    <scope>NUCLEOTIDE SEQUENCE [LARGE SCALE GENOMIC DNA]</scope>
    <source>
        <strain evidence="4 5">FOL01</strain>
    </source>
</reference>
<dbReference type="RefSeq" id="WP_075269384.1">
    <property type="nucleotide sequence ID" value="NZ_CP014332.1"/>
</dbReference>
<dbReference type="Pfam" id="PF01966">
    <property type="entry name" value="HD"/>
    <property type="match status" value="1"/>
</dbReference>
<dbReference type="EMBL" id="CP014332">
    <property type="protein sequence ID" value="APS41538.1"/>
    <property type="molecule type" value="Genomic_DNA"/>
</dbReference>
<name>A0A1L6RAL3_9LACO</name>
<dbReference type="InterPro" id="IPR003607">
    <property type="entry name" value="HD/PDEase_dom"/>
</dbReference>
<evidence type="ECO:0000313" key="5">
    <source>
        <dbReference type="Proteomes" id="UP000185473"/>
    </source>
</evidence>
<dbReference type="GO" id="GO:0031125">
    <property type="term" value="P:rRNA 3'-end processing"/>
    <property type="evidence" value="ECO:0007669"/>
    <property type="project" value="TreeGrafter"/>
</dbReference>
<evidence type="ECO:0000313" key="4">
    <source>
        <dbReference type="EMBL" id="APS41538.1"/>
    </source>
</evidence>
<dbReference type="PANTHER" id="PTHR37294">
    <property type="entry name" value="3'-5' EXORIBONUCLEASE YHAM"/>
    <property type="match status" value="1"/>
</dbReference>
<dbReference type="STRING" id="1631871.FOL01_0679"/>
<dbReference type="FunFam" id="1.10.3210.10:FF:000008">
    <property type="entry name" value="3'-5' exoribonuclease YhaM"/>
    <property type="match status" value="1"/>
</dbReference>
<protein>
    <submittedName>
        <fullName evidence="4">3' to 5' exoribonuclease</fullName>
    </submittedName>
</protein>